<feature type="domain" description="C-type lectin" evidence="11">
    <location>
        <begin position="725"/>
        <end position="843"/>
    </location>
</feature>
<evidence type="ECO:0000256" key="2">
    <source>
        <dbReference type="ARBA" id="ARBA00005751"/>
    </source>
</evidence>
<name>A0A7R9GAV0_9CRUS</name>
<dbReference type="InterPro" id="IPR019561">
    <property type="entry name" value="Translocon_Sec61/SecY_plug_dom"/>
</dbReference>
<sequence length="1585" mass="175298">MASAATSSSSEGCLFSEQGFHTASEGTLNSTLSLKERTARAAFADGKQLCVSNFELFVALDDVKCLGHQCAGISLEFCDRHRQEADVNLYEVCLPEELNNHSARFSSDFSTASAETFSSSTGAATSSWDPEAHAIPGEKEVLSRIFTVSNAATSDKSFIPHKTVFKFGFTASFLESAEKMVLELKCKLWYAEPPVRPVLEEEVKMSLASRRRLLLNFHPTTPFHQSRMIWFHTYHFLATTFTFHCSMIATSMPVQSKVLFHVISGLLADAEKFLKLGNNNSGNESCCLKHRQELKSPTSYRRVGGIHETPCCDSEVLKAQSKMADLISMVSMDQKRDIMNRWTNCTTLWTLFMKAFMFWSPLQKKLQDYSIQSRVDGSTGEIPIIFEDKYLPDAVMRITSDEGYQPVKKLKQQLKPVEGSNVHLVVGVHGLNGSCNDLNVVRVFMELLQPHGSDHLDFFIPTRTQTDSNADLESLGLTLALQVKEYVALQPEVPKRISFVGHSMGGLIARFAVITEEFQALVPQLHTFLSLCSPHLGATYKGNPVVRFGAMFLPMVNKKSIALMQLTMKDKPDPRQTALYSLAMAGSLGQFKHVLLCGSVGDPLVSPHSALLDTRTKMSGLDFGETTVQADMARNELETIARNPDSILVRYEIHHAADPWSLKDPLRRSIHLKVLDSPSFHAVRGNVFKTIWSIIGVALAVGLAELLAGSQMENDCPEHWILDEVSGRCYLFSHHLPAGNIRKQTWEGAESFCKSQRGNLVCIDSLEEQNFVGLHASAAGGYWTALNDKSLEGHFLCAGDNSAGLLPRPWQGFPVYQPDDSSAPAEDCVALSGPFQWTVENCDVLVESILCEVALSETNNNDGTCPEAWVRPYPLKSSCYKHVLSQTGFTYQGAKAACHKLHINGSLVSVDSLLENEILAFEFGLGKTWIADPGDFTNFLHRVSHHDAPLLQPGKCAVMEVKMASGASKSIFPVCILLLTSLVITWNLCHAKPGIPLNVQRFVPTWWQDVKKEQVMEDNSIIPYGDQGYRSKKTCYSKWDCGTYECCVRPMNTQMSYCMPLRPEGAFCYNASFLVDEEKQIYLNSCPCLYYYACADLETQFRCVHPDRIGDTYYPMHKMNPLEVLHPICCLIPEISSPQRRIRFSEKLLWTSVALLIYLVCCQIPLYGIMSSESADPFYWIRAMLASNRGTLMELGTSPILTSSCILQVLAVGGALEVGSTARDRILFNAAQKLFAVVLIIGQAVVYVATGMYGNPQEMGLGTSAILVIQLYMGGMIVLLLDEVLTKGYGLGSGISLFVTSTVCENIVWKALSPATVHTGKGLEFEGALVALVYLVTTRKDKVKGLQEALYRQNLPNVMSLLATLVIVLAVVYLNGFKVDLPVKSAVTGNPANVPIKLFYTNNMPSAMVSNIYIMSQILSSRYGGNFLVNLVGVWGSTEWAGTSRFLPIGGLCYYLCPPKDWDHVLADPLHAIVYVFASLFLCAVLSRLWVDFSGTGPKQVARQLKERKMVLCGHRVKSMVHELERYIPNAAISGGVCIGALTVAADFLGAIGTGTGLMLAVTTIQQYFEMYVKEESEGKRLWAD</sequence>
<dbReference type="Gene3D" id="2.10.80.10">
    <property type="entry name" value="Lipase, subunit A"/>
    <property type="match status" value="1"/>
</dbReference>
<feature type="transmembrane region" description="Helical" evidence="10">
    <location>
        <begin position="1472"/>
        <end position="1491"/>
    </location>
</feature>
<dbReference type="CDD" id="cd00037">
    <property type="entry name" value="CLECT"/>
    <property type="match status" value="1"/>
</dbReference>
<dbReference type="SUPFAM" id="SSF53474">
    <property type="entry name" value="alpha/beta-Hydrolases"/>
    <property type="match status" value="1"/>
</dbReference>
<dbReference type="EMBL" id="OA882265">
    <property type="protein sequence ID" value="CAD7274269.1"/>
    <property type="molecule type" value="Genomic_DNA"/>
</dbReference>
<evidence type="ECO:0000256" key="3">
    <source>
        <dbReference type="ARBA" id="ARBA00022448"/>
    </source>
</evidence>
<dbReference type="Pfam" id="PF00344">
    <property type="entry name" value="SecY"/>
    <property type="match status" value="1"/>
</dbReference>
<dbReference type="NCBIfam" id="TIGR00967">
    <property type="entry name" value="3a0501s007"/>
    <property type="match status" value="1"/>
</dbReference>
<dbReference type="Gene3D" id="3.40.50.1820">
    <property type="entry name" value="alpha/beta hydrolase"/>
    <property type="match status" value="1"/>
</dbReference>
<keyword evidence="3" id="KW-0813">Transport</keyword>
<dbReference type="Pfam" id="PF05057">
    <property type="entry name" value="DUF676"/>
    <property type="match status" value="1"/>
</dbReference>
<dbReference type="InterPro" id="IPR002208">
    <property type="entry name" value="SecY/SEC61-alpha"/>
</dbReference>
<gene>
    <name evidence="12" type="ORF">NMOB1V02_LOCUS2117</name>
</gene>
<evidence type="ECO:0000256" key="4">
    <source>
        <dbReference type="ARBA" id="ARBA00022692"/>
    </source>
</evidence>
<evidence type="ECO:0000259" key="11">
    <source>
        <dbReference type="PROSITE" id="PS50041"/>
    </source>
</evidence>
<dbReference type="InterPro" id="IPR016187">
    <property type="entry name" value="CTDL_fold"/>
</dbReference>
<evidence type="ECO:0000256" key="7">
    <source>
        <dbReference type="ARBA" id="ARBA00023010"/>
    </source>
</evidence>
<dbReference type="Pfam" id="PF00059">
    <property type="entry name" value="Lectin_C"/>
    <property type="match status" value="1"/>
</dbReference>
<keyword evidence="13" id="KW-1185">Reference proteome</keyword>
<keyword evidence="5" id="KW-0653">Protein transport</keyword>
<proteinExistence type="inferred from homology"/>
<accession>A0A7R9GAV0</accession>
<comment type="similarity">
    <text evidence="2 9">Belongs to the SecY/SEC61-alpha family.</text>
</comment>
<feature type="transmembrane region" description="Helical" evidence="10">
    <location>
        <begin position="1259"/>
        <end position="1281"/>
    </location>
</feature>
<evidence type="ECO:0000313" key="12">
    <source>
        <dbReference type="EMBL" id="CAD7274269.1"/>
    </source>
</evidence>
<feature type="transmembrane region" description="Helical" evidence="10">
    <location>
        <begin position="1148"/>
        <end position="1170"/>
    </location>
</feature>
<keyword evidence="8 10" id="KW-0472">Membrane</keyword>
<comment type="subcellular location">
    <subcellularLocation>
        <location evidence="1">Endomembrane system</location>
        <topology evidence="1">Multi-pass membrane protein</topology>
    </subcellularLocation>
</comment>
<evidence type="ECO:0000256" key="5">
    <source>
        <dbReference type="ARBA" id="ARBA00022927"/>
    </source>
</evidence>
<dbReference type="EMBL" id="CAJPEX010000228">
    <property type="protein sequence ID" value="CAG0914421.1"/>
    <property type="molecule type" value="Genomic_DNA"/>
</dbReference>
<dbReference type="GO" id="GO:0016020">
    <property type="term" value="C:membrane"/>
    <property type="evidence" value="ECO:0007669"/>
    <property type="project" value="InterPro"/>
</dbReference>
<dbReference type="InterPro" id="IPR016186">
    <property type="entry name" value="C-type_lectin-like/link_sf"/>
</dbReference>
<organism evidence="12">
    <name type="scientific">Notodromas monacha</name>
    <dbReference type="NCBI Taxonomy" id="399045"/>
    <lineage>
        <taxon>Eukaryota</taxon>
        <taxon>Metazoa</taxon>
        <taxon>Ecdysozoa</taxon>
        <taxon>Arthropoda</taxon>
        <taxon>Crustacea</taxon>
        <taxon>Oligostraca</taxon>
        <taxon>Ostracoda</taxon>
        <taxon>Podocopa</taxon>
        <taxon>Podocopida</taxon>
        <taxon>Cypridocopina</taxon>
        <taxon>Cypridoidea</taxon>
        <taxon>Cyprididae</taxon>
        <taxon>Notodromas</taxon>
    </lineage>
</organism>
<dbReference type="GO" id="GO:0015031">
    <property type="term" value="P:protein transport"/>
    <property type="evidence" value="ECO:0007669"/>
    <property type="project" value="UniProtKB-KW"/>
</dbReference>
<dbReference type="NCBIfam" id="NF006341">
    <property type="entry name" value="PRK08568.1-5"/>
    <property type="match status" value="1"/>
</dbReference>
<dbReference type="InterPro" id="IPR023201">
    <property type="entry name" value="SecY_dom_sf"/>
</dbReference>
<dbReference type="InterPro" id="IPR029058">
    <property type="entry name" value="AB_hydrolase_fold"/>
</dbReference>
<evidence type="ECO:0000256" key="10">
    <source>
        <dbReference type="SAM" id="Phobius"/>
    </source>
</evidence>
<dbReference type="PROSITE" id="PS00756">
    <property type="entry name" value="SECY_2"/>
    <property type="match status" value="1"/>
</dbReference>
<keyword evidence="7" id="KW-0811">Translocation</keyword>
<keyword evidence="6 10" id="KW-1133">Transmembrane helix</keyword>
<dbReference type="SUPFAM" id="SSF103491">
    <property type="entry name" value="Preprotein translocase SecY subunit"/>
    <property type="match status" value="1"/>
</dbReference>
<feature type="transmembrane region" description="Helical" evidence="10">
    <location>
        <begin position="1234"/>
        <end position="1253"/>
    </location>
</feature>
<dbReference type="InterPro" id="IPR007751">
    <property type="entry name" value="DUF676_lipase-like"/>
</dbReference>
<evidence type="ECO:0000256" key="6">
    <source>
        <dbReference type="ARBA" id="ARBA00022989"/>
    </source>
</evidence>
<dbReference type="InterPro" id="IPR030659">
    <property type="entry name" value="SecY_CS"/>
</dbReference>
<dbReference type="Gene3D" id="1.10.3370.10">
    <property type="entry name" value="SecY subunit domain"/>
    <property type="match status" value="1"/>
</dbReference>
<dbReference type="Pfam" id="PF10559">
    <property type="entry name" value="Plug_translocon"/>
    <property type="match status" value="1"/>
</dbReference>
<feature type="transmembrane region" description="Helical" evidence="10">
    <location>
        <begin position="971"/>
        <end position="989"/>
    </location>
</feature>
<dbReference type="Proteomes" id="UP000678499">
    <property type="component" value="Unassembled WGS sequence"/>
</dbReference>
<evidence type="ECO:0000313" key="13">
    <source>
        <dbReference type="Proteomes" id="UP000678499"/>
    </source>
</evidence>
<reference evidence="12" key="1">
    <citation type="submission" date="2020-11" db="EMBL/GenBank/DDBJ databases">
        <authorList>
            <person name="Tran Van P."/>
        </authorList>
    </citation>
    <scope>NUCLEOTIDE SEQUENCE</scope>
</reference>
<feature type="transmembrane region" description="Helical" evidence="10">
    <location>
        <begin position="1200"/>
        <end position="1222"/>
    </location>
</feature>
<dbReference type="InterPro" id="IPR001304">
    <property type="entry name" value="C-type_lectin-like"/>
</dbReference>
<keyword evidence="4 10" id="KW-0812">Transmembrane</keyword>
<dbReference type="Gene3D" id="3.10.100.10">
    <property type="entry name" value="Mannose-Binding Protein A, subunit A"/>
    <property type="match status" value="2"/>
</dbReference>
<dbReference type="OrthoDB" id="420669at2759"/>
<dbReference type="GO" id="GO:0012505">
    <property type="term" value="C:endomembrane system"/>
    <property type="evidence" value="ECO:0007669"/>
    <property type="project" value="UniProtKB-SubCell"/>
</dbReference>
<dbReference type="FunFam" id="1.10.3370.10:FF:000009">
    <property type="entry name" value="Pretranslocation protein, alpha subunit, putative"/>
    <property type="match status" value="1"/>
</dbReference>
<feature type="transmembrane region" description="Helical" evidence="10">
    <location>
        <begin position="1358"/>
        <end position="1376"/>
    </location>
</feature>
<dbReference type="SMART" id="SM00034">
    <property type="entry name" value="CLECT"/>
    <property type="match status" value="2"/>
</dbReference>
<protein>
    <recommendedName>
        <fullName evidence="11">C-type lectin domain-containing protein</fullName>
    </recommendedName>
</protein>
<evidence type="ECO:0000256" key="9">
    <source>
        <dbReference type="RuleBase" id="RU004349"/>
    </source>
</evidence>
<evidence type="ECO:0000256" key="1">
    <source>
        <dbReference type="ARBA" id="ARBA00004127"/>
    </source>
</evidence>
<dbReference type="PROSITE" id="PS50041">
    <property type="entry name" value="C_TYPE_LECTIN_2"/>
    <property type="match status" value="1"/>
</dbReference>
<dbReference type="PANTHER" id="PTHR10906">
    <property type="entry name" value="SECY/SEC61-ALPHA FAMILY MEMBER"/>
    <property type="match status" value="1"/>
</dbReference>
<evidence type="ECO:0000256" key="8">
    <source>
        <dbReference type="ARBA" id="ARBA00023136"/>
    </source>
</evidence>
<dbReference type="SUPFAM" id="SSF56436">
    <property type="entry name" value="C-type lectin-like"/>
    <property type="match status" value="2"/>
</dbReference>